<name>A0AC61QSD8_9BACT</name>
<accession>A0AC61QSD8</accession>
<gene>
    <name evidence="1" type="ORF">E5358_03830</name>
</gene>
<dbReference type="EMBL" id="SRZC01000004">
    <property type="protein sequence ID" value="TGX83393.1"/>
    <property type="molecule type" value="Genomic_DNA"/>
</dbReference>
<evidence type="ECO:0000313" key="2">
    <source>
        <dbReference type="Proteomes" id="UP000308886"/>
    </source>
</evidence>
<keyword evidence="2" id="KW-1185">Reference proteome</keyword>
<protein>
    <submittedName>
        <fullName evidence="1">Uncharacterized protein</fullName>
    </submittedName>
</protein>
<sequence length="175" mass="20332">MSRIFLQLTVFQIAIWLTMLIVIRLVFIFIYIPMSVITENLPHLPLALRNIVRFDSQVCAYAAVPLLLLGLPLLVVANKRLCRFFTVFTQWYSMVVVMAITLLGCVDLGFYHNFGSHINSTFFDFFKEEPLSLIESIWNEYPVIRMIAIIIGCLWTTWRVNSLLIKNLNITEHCE</sequence>
<evidence type="ECO:0000313" key="1">
    <source>
        <dbReference type="EMBL" id="TGX83393.1"/>
    </source>
</evidence>
<dbReference type="Proteomes" id="UP000308886">
    <property type="component" value="Unassembled WGS sequence"/>
</dbReference>
<organism evidence="1 2">
    <name type="scientific">Palleniella muris</name>
    <dbReference type="NCBI Taxonomy" id="3038145"/>
    <lineage>
        <taxon>Bacteria</taxon>
        <taxon>Pseudomonadati</taxon>
        <taxon>Bacteroidota</taxon>
        <taxon>Bacteroidia</taxon>
        <taxon>Bacteroidales</taxon>
        <taxon>Prevotellaceae</taxon>
        <taxon>Palleniella</taxon>
    </lineage>
</organism>
<proteinExistence type="predicted"/>
<reference evidence="1" key="1">
    <citation type="submission" date="2019-04" db="EMBL/GenBank/DDBJ databases">
        <title>Microbes associate with the intestines of laboratory mice.</title>
        <authorList>
            <person name="Navarre W."/>
            <person name="Wong E."/>
            <person name="Huang K."/>
            <person name="Tropini C."/>
            <person name="Ng K."/>
            <person name="Yu B."/>
        </authorList>
    </citation>
    <scope>NUCLEOTIDE SEQUENCE</scope>
    <source>
        <strain evidence="1">NM73_A23</strain>
    </source>
</reference>
<comment type="caution">
    <text evidence="1">The sequence shown here is derived from an EMBL/GenBank/DDBJ whole genome shotgun (WGS) entry which is preliminary data.</text>
</comment>